<dbReference type="SUPFAM" id="SSF55486">
    <property type="entry name" value="Metalloproteases ('zincins'), catalytic domain"/>
    <property type="match status" value="1"/>
</dbReference>
<dbReference type="InterPro" id="IPR024079">
    <property type="entry name" value="MetalloPept_cat_dom_sf"/>
</dbReference>
<evidence type="ECO:0008006" key="3">
    <source>
        <dbReference type="Google" id="ProtNLM"/>
    </source>
</evidence>
<reference evidence="1 2" key="1">
    <citation type="submission" date="2019-08" db="EMBL/GenBank/DDBJ databases">
        <title>Whole genome sequencing of chitin degrading bacteria Chitinophaga pinensis YS16.</title>
        <authorList>
            <person name="Singh R.P."/>
            <person name="Manchanda G."/>
            <person name="Maurya I.K."/>
            <person name="Joshi N.K."/>
            <person name="Srivastava A.K."/>
        </authorList>
    </citation>
    <scope>NUCLEOTIDE SEQUENCE [LARGE SCALE GENOMIC DNA]</scope>
    <source>
        <strain evidence="1 2">YS-16</strain>
    </source>
</reference>
<dbReference type="Pfam" id="PF12388">
    <property type="entry name" value="Peptidase_M57"/>
    <property type="match status" value="1"/>
</dbReference>
<proteinExistence type="predicted"/>
<evidence type="ECO:0000313" key="1">
    <source>
        <dbReference type="EMBL" id="TWV99946.1"/>
    </source>
</evidence>
<organism evidence="1 2">
    <name type="scientific">Chitinophaga pinensis</name>
    <dbReference type="NCBI Taxonomy" id="79329"/>
    <lineage>
        <taxon>Bacteria</taxon>
        <taxon>Pseudomonadati</taxon>
        <taxon>Bacteroidota</taxon>
        <taxon>Chitinophagia</taxon>
        <taxon>Chitinophagales</taxon>
        <taxon>Chitinophagaceae</taxon>
        <taxon>Chitinophaga</taxon>
    </lineage>
</organism>
<protein>
    <recommendedName>
        <fullName evidence="3">Dual-action HEIGH metallo-peptidase</fullName>
    </recommendedName>
</protein>
<dbReference type="AlphaFoldDB" id="A0A5C6LTP3"/>
<sequence length="284" mass="30121">MVSYVASMHGDDVLRPDNAFSYPDLSLLKPKCNNMKNMFLPLLLLLTICFAACKKSADGPGETPQTEYDNAAKVRAYIRDLGFPDNAVVENAKEFIAEGDIVFPKDMEVPSGKPKTEQYYTGSLVSATNVTNIRLRIDASMTSMTSEINSAISQWNAISGCSINWTVTTGSSYDVIIVDSNLGSGVCGSGTFPSGGRAGSTIRINKAYIAGNSFAQRARTICHEMGHNVSFRHTNWSSIGESGATAVPGVGGTDASSLMNGGQCGSGATVLSTKDKQAAQVLYP</sequence>
<dbReference type="OrthoDB" id="626541at2"/>
<gene>
    <name evidence="1" type="ORF">FEF09_13190</name>
</gene>
<name>A0A5C6LTP3_9BACT</name>
<evidence type="ECO:0000313" key="2">
    <source>
        <dbReference type="Proteomes" id="UP000318815"/>
    </source>
</evidence>
<comment type="caution">
    <text evidence="1">The sequence shown here is derived from an EMBL/GenBank/DDBJ whole genome shotgun (WGS) entry which is preliminary data.</text>
</comment>
<dbReference type="GO" id="GO:0008237">
    <property type="term" value="F:metallopeptidase activity"/>
    <property type="evidence" value="ECO:0007669"/>
    <property type="project" value="InterPro"/>
</dbReference>
<dbReference type="EMBL" id="VOHS01000011">
    <property type="protein sequence ID" value="TWV99946.1"/>
    <property type="molecule type" value="Genomic_DNA"/>
</dbReference>
<dbReference type="Proteomes" id="UP000318815">
    <property type="component" value="Unassembled WGS sequence"/>
</dbReference>
<dbReference type="Gene3D" id="3.40.390.10">
    <property type="entry name" value="Collagenase (Catalytic Domain)"/>
    <property type="match status" value="1"/>
</dbReference>
<dbReference type="InterPro" id="IPR024653">
    <property type="entry name" value="Peptidase_M10/M27/M57"/>
</dbReference>
<keyword evidence="2" id="KW-1185">Reference proteome</keyword>
<accession>A0A5C6LTP3</accession>